<sequence length="88" mass="10098">MRAWFEPYSKAHAGGAPSEAPGALDLRKSAINREVSFIFEAFRQYVIYWLIRTEPHALGRRRFDWLIDQLAAKIADEKTPGSIDKNHP</sequence>
<dbReference type="Proteomes" id="UP000239504">
    <property type="component" value="Unassembled WGS sequence"/>
</dbReference>
<comment type="caution">
    <text evidence="1">The sequence shown here is derived from an EMBL/GenBank/DDBJ whole genome shotgun (WGS) entry which is preliminary data.</text>
</comment>
<keyword evidence="2" id="KW-1185">Reference proteome</keyword>
<proteinExistence type="predicted"/>
<protein>
    <submittedName>
        <fullName evidence="1">Uncharacterized protein</fullName>
    </submittedName>
</protein>
<dbReference type="OrthoDB" id="9803941at2"/>
<dbReference type="EMBL" id="PJCH01000005">
    <property type="protein sequence ID" value="PQA88241.1"/>
    <property type="molecule type" value="Genomic_DNA"/>
</dbReference>
<evidence type="ECO:0000313" key="2">
    <source>
        <dbReference type="Proteomes" id="UP000239504"/>
    </source>
</evidence>
<dbReference type="RefSeq" id="WP_104829486.1">
    <property type="nucleotide sequence ID" value="NZ_PJCH01000005.1"/>
</dbReference>
<reference evidence="1 2" key="1">
    <citation type="submission" date="2017-12" db="EMBL/GenBank/DDBJ databases">
        <authorList>
            <person name="Hurst M.R.H."/>
        </authorList>
    </citation>
    <scope>NUCLEOTIDE SEQUENCE [LARGE SCALE GENOMIC DNA]</scope>
    <source>
        <strain evidence="1 2">SY-3-19</strain>
    </source>
</reference>
<evidence type="ECO:0000313" key="1">
    <source>
        <dbReference type="EMBL" id="PQA88241.1"/>
    </source>
</evidence>
<accession>A0A2S7K6Z8</accession>
<gene>
    <name evidence="1" type="ORF">CW354_08025</name>
</gene>
<dbReference type="AlphaFoldDB" id="A0A2S7K6Z8"/>
<organism evidence="1 2">
    <name type="scientific">Hyphococcus luteus</name>
    <dbReference type="NCBI Taxonomy" id="2058213"/>
    <lineage>
        <taxon>Bacteria</taxon>
        <taxon>Pseudomonadati</taxon>
        <taxon>Pseudomonadota</taxon>
        <taxon>Alphaproteobacteria</taxon>
        <taxon>Parvularculales</taxon>
        <taxon>Parvularculaceae</taxon>
        <taxon>Hyphococcus</taxon>
    </lineage>
</organism>
<name>A0A2S7K6Z8_9PROT</name>